<dbReference type="Gene3D" id="1.10.10.10">
    <property type="entry name" value="Winged helix-like DNA-binding domain superfamily/Winged helix DNA-binding domain"/>
    <property type="match status" value="1"/>
</dbReference>
<dbReference type="GO" id="GO:0003700">
    <property type="term" value="F:DNA-binding transcription factor activity"/>
    <property type="evidence" value="ECO:0007669"/>
    <property type="project" value="InterPro"/>
</dbReference>
<evidence type="ECO:0000256" key="4">
    <source>
        <dbReference type="ARBA" id="ARBA00023163"/>
    </source>
</evidence>
<dbReference type="PROSITE" id="PS50931">
    <property type="entry name" value="HTH_LYSR"/>
    <property type="match status" value="1"/>
</dbReference>
<keyword evidence="3 6" id="KW-0238">DNA-binding</keyword>
<organism evidence="6 7">
    <name type="scientific">Pigmentiphaga kullae</name>
    <dbReference type="NCBI Taxonomy" id="151784"/>
    <lineage>
        <taxon>Bacteria</taxon>
        <taxon>Pseudomonadati</taxon>
        <taxon>Pseudomonadota</taxon>
        <taxon>Betaproteobacteria</taxon>
        <taxon>Burkholderiales</taxon>
        <taxon>Alcaligenaceae</taxon>
        <taxon>Pigmentiphaga</taxon>
    </lineage>
</organism>
<sequence>MDRWAEVELFVQAVEHGGLSKAAECLSVSNATASRKLAALERRLNARLVDRSARRFVLTDVGDAFYHRSKAILAEMQEAEDEANAVASRPSGTLRVTGSLSFCMTQLVPLLSSFASAYPDIDVQLIAANRYLDLIDAGIDVAVRTREYEADSSMTVRPLAQTRRILAAAPAYLRKCGVPRSTEDLAAHRFLVYSYSLHPHVLHLSRGATARRVRIRSSLEANDAVLLRAAALEGQGILVQTAYSIYDDVEAGRLVPVLEDWDLPRLSINIAYQTRKYLPAKTRVFIDFLTSHFARMEYERKWTAARMAPANC</sequence>
<gene>
    <name evidence="6" type="ORF">EV675_2167</name>
</gene>
<dbReference type="Proteomes" id="UP000292445">
    <property type="component" value="Unassembled WGS sequence"/>
</dbReference>
<evidence type="ECO:0000313" key="7">
    <source>
        <dbReference type="Proteomes" id="UP000292445"/>
    </source>
</evidence>
<reference evidence="6 7" key="1">
    <citation type="submission" date="2019-02" db="EMBL/GenBank/DDBJ databases">
        <title>Genomic Encyclopedia of Type Strains, Phase IV (KMG-IV): sequencing the most valuable type-strain genomes for metagenomic binning, comparative biology and taxonomic classification.</title>
        <authorList>
            <person name="Goeker M."/>
        </authorList>
    </citation>
    <scope>NUCLEOTIDE SEQUENCE [LARGE SCALE GENOMIC DNA]</scope>
    <source>
        <strain evidence="6 7">K24</strain>
    </source>
</reference>
<dbReference type="InterPro" id="IPR005119">
    <property type="entry name" value="LysR_subst-bd"/>
</dbReference>
<dbReference type="EMBL" id="SGXC01000001">
    <property type="protein sequence ID" value="RZS86133.1"/>
    <property type="molecule type" value="Genomic_DNA"/>
</dbReference>
<dbReference type="Pfam" id="PF00126">
    <property type="entry name" value="HTH_1"/>
    <property type="match status" value="1"/>
</dbReference>
<dbReference type="InterPro" id="IPR036390">
    <property type="entry name" value="WH_DNA-bd_sf"/>
</dbReference>
<comment type="caution">
    <text evidence="6">The sequence shown here is derived from an EMBL/GenBank/DDBJ whole genome shotgun (WGS) entry which is preliminary data.</text>
</comment>
<comment type="similarity">
    <text evidence="1">Belongs to the LysR transcriptional regulatory family.</text>
</comment>
<evidence type="ECO:0000256" key="1">
    <source>
        <dbReference type="ARBA" id="ARBA00009437"/>
    </source>
</evidence>
<dbReference type="SUPFAM" id="SSF46785">
    <property type="entry name" value="Winged helix' DNA-binding domain"/>
    <property type="match status" value="1"/>
</dbReference>
<dbReference type="AlphaFoldDB" id="A0A4Q7NM13"/>
<dbReference type="SUPFAM" id="SSF53850">
    <property type="entry name" value="Periplasmic binding protein-like II"/>
    <property type="match status" value="1"/>
</dbReference>
<dbReference type="Gene3D" id="3.40.190.290">
    <property type="match status" value="1"/>
</dbReference>
<evidence type="ECO:0000256" key="3">
    <source>
        <dbReference type="ARBA" id="ARBA00023125"/>
    </source>
</evidence>
<dbReference type="InterPro" id="IPR000847">
    <property type="entry name" value="LysR_HTH_N"/>
</dbReference>
<dbReference type="GO" id="GO:0003677">
    <property type="term" value="F:DNA binding"/>
    <property type="evidence" value="ECO:0007669"/>
    <property type="project" value="UniProtKB-KW"/>
</dbReference>
<keyword evidence="4" id="KW-0804">Transcription</keyword>
<dbReference type="PANTHER" id="PTHR30537:SF5">
    <property type="entry name" value="HTH-TYPE TRANSCRIPTIONAL ACTIVATOR TTDR-RELATED"/>
    <property type="match status" value="1"/>
</dbReference>
<evidence type="ECO:0000256" key="2">
    <source>
        <dbReference type="ARBA" id="ARBA00023015"/>
    </source>
</evidence>
<accession>A0A4Q7NM13</accession>
<dbReference type="PANTHER" id="PTHR30537">
    <property type="entry name" value="HTH-TYPE TRANSCRIPTIONAL REGULATOR"/>
    <property type="match status" value="1"/>
</dbReference>
<name>A0A4Q7NM13_9BURK</name>
<dbReference type="InterPro" id="IPR036388">
    <property type="entry name" value="WH-like_DNA-bd_sf"/>
</dbReference>
<dbReference type="RefSeq" id="WP_130357252.1">
    <property type="nucleotide sequence ID" value="NZ_SGXC01000001.1"/>
</dbReference>
<dbReference type="OrthoDB" id="8885940at2"/>
<feature type="domain" description="HTH lysR-type" evidence="5">
    <location>
        <begin position="1"/>
        <end position="59"/>
    </location>
</feature>
<dbReference type="InterPro" id="IPR058163">
    <property type="entry name" value="LysR-type_TF_proteobact-type"/>
</dbReference>
<evidence type="ECO:0000259" key="5">
    <source>
        <dbReference type="PROSITE" id="PS50931"/>
    </source>
</evidence>
<dbReference type="Pfam" id="PF03466">
    <property type="entry name" value="LysR_substrate"/>
    <property type="match status" value="1"/>
</dbReference>
<keyword evidence="7" id="KW-1185">Reference proteome</keyword>
<proteinExistence type="inferred from homology"/>
<evidence type="ECO:0000313" key="6">
    <source>
        <dbReference type="EMBL" id="RZS86133.1"/>
    </source>
</evidence>
<keyword evidence="2" id="KW-0805">Transcription regulation</keyword>
<protein>
    <submittedName>
        <fullName evidence="6">DNA-binding transcriptional LysR family regulator</fullName>
    </submittedName>
</protein>
<dbReference type="FunFam" id="1.10.10.10:FF:000001">
    <property type="entry name" value="LysR family transcriptional regulator"/>
    <property type="match status" value="1"/>
</dbReference>
<dbReference type="CDD" id="cd08422">
    <property type="entry name" value="PBP2_CrgA_like"/>
    <property type="match status" value="1"/>
</dbReference>